<organism evidence="1 2">
    <name type="scientific">Agrocybe pediades</name>
    <dbReference type="NCBI Taxonomy" id="84607"/>
    <lineage>
        <taxon>Eukaryota</taxon>
        <taxon>Fungi</taxon>
        <taxon>Dikarya</taxon>
        <taxon>Basidiomycota</taxon>
        <taxon>Agaricomycotina</taxon>
        <taxon>Agaricomycetes</taxon>
        <taxon>Agaricomycetidae</taxon>
        <taxon>Agaricales</taxon>
        <taxon>Agaricineae</taxon>
        <taxon>Strophariaceae</taxon>
        <taxon>Agrocybe</taxon>
    </lineage>
</organism>
<accession>A0A8H4QQ91</accession>
<dbReference type="EMBL" id="JAACJL010000044">
    <property type="protein sequence ID" value="KAF4614800.1"/>
    <property type="molecule type" value="Genomic_DNA"/>
</dbReference>
<evidence type="ECO:0000313" key="1">
    <source>
        <dbReference type="EMBL" id="KAF4614800.1"/>
    </source>
</evidence>
<proteinExistence type="predicted"/>
<gene>
    <name evidence="1" type="ORF">D9613_002522</name>
</gene>
<evidence type="ECO:0008006" key="3">
    <source>
        <dbReference type="Google" id="ProtNLM"/>
    </source>
</evidence>
<protein>
    <recommendedName>
        <fullName evidence="3">F-box domain-containing protein</fullName>
    </recommendedName>
</protein>
<sequence length="504" mass="58466">MHLNDDLLLLIFNTISTDRNVDIGRRQATIRYASQVCQRWRDLILPASYVWGRLVWVNRNQDFHWMKEVFERAKTASLLSVRLHGQRGSWQEEKDRPFNSLAITVLQNVWHRLEDVHISYRTDLYSRSGREFHDYLWEQIRNPAPSLRSIVIHDLNPFMTNPLPVDTFNGSAPLLQELSCIRATIPSPNPWLSRITTLVFTPQSLEDIINAVSWAHDLKVLRLGEHLDDRAFFRPEDQGRLKLMSPIILPRLARIGGLSLSFEAFTALWSSRFMSPAESYSNISISIHETHVKEGQDPGPSQFLTALSNFFYHHSGITTSNIHNHGVQWYLEADYNVLVIEVSTLSDPELYMKLSFDWGEDGNYREITPFIARAITEYAMCTKHFQLRFVGNMKGYIRNQVFDSLLLSMEDVESITVGYTSLQYYDELEKREGRELFTKLRTVYFAPAHGMYDRLLDEVKAFLMRRVEAGRPVSTIQFSDPNEDKSKILRALQEVSGLRITWGK</sequence>
<dbReference type="Proteomes" id="UP000521872">
    <property type="component" value="Unassembled WGS sequence"/>
</dbReference>
<dbReference type="AlphaFoldDB" id="A0A8H4QQ91"/>
<evidence type="ECO:0000313" key="2">
    <source>
        <dbReference type="Proteomes" id="UP000521872"/>
    </source>
</evidence>
<keyword evidence="2" id="KW-1185">Reference proteome</keyword>
<reference evidence="1 2" key="1">
    <citation type="submission" date="2019-12" db="EMBL/GenBank/DDBJ databases">
        <authorList>
            <person name="Floudas D."/>
            <person name="Bentzer J."/>
            <person name="Ahren D."/>
            <person name="Johansson T."/>
            <person name="Persson P."/>
            <person name="Tunlid A."/>
        </authorList>
    </citation>
    <scope>NUCLEOTIDE SEQUENCE [LARGE SCALE GENOMIC DNA]</scope>
    <source>
        <strain evidence="1 2">CBS 102.39</strain>
    </source>
</reference>
<comment type="caution">
    <text evidence="1">The sequence shown here is derived from an EMBL/GenBank/DDBJ whole genome shotgun (WGS) entry which is preliminary data.</text>
</comment>
<name>A0A8H4QQ91_9AGAR</name>